<proteinExistence type="inferred from homology"/>
<evidence type="ECO:0000313" key="10">
    <source>
        <dbReference type="Proteomes" id="UP000606600"/>
    </source>
</evidence>
<dbReference type="PANTHER" id="PTHR30506">
    <property type="entry name" value="INNER MEMBRANE PROTEIN"/>
    <property type="match status" value="1"/>
</dbReference>
<sequence>MAHLSYVFIIELLGTMAFAVSGAFSAMEKKLDVFGVVVIAFVTAIGGGTIRDVLIGNLPVTWMRDIIAPSVILATAVVAILYRNIFHNLPKTLFLFDSLGLGLFTITGIQKGLDAGIHPAICVALGTITGCFGGVIRDLLLREIPVLFHKEFYASACIVGGVVYFLLLYVVSAPVAQTVAIVVVCALRLLAARFNWRLPAV</sequence>
<keyword evidence="3" id="KW-1003">Cell membrane</keyword>
<feature type="transmembrane region" description="Helical" evidence="7">
    <location>
        <begin position="33"/>
        <end position="54"/>
    </location>
</feature>
<feature type="transmembrane region" description="Helical" evidence="7">
    <location>
        <begin position="66"/>
        <end position="86"/>
    </location>
</feature>
<dbReference type="EMBL" id="JACWMY010000003">
    <property type="protein sequence ID" value="MBD1363650.1"/>
    <property type="molecule type" value="Genomic_DNA"/>
</dbReference>
<evidence type="ECO:0000256" key="1">
    <source>
        <dbReference type="ARBA" id="ARBA00004651"/>
    </source>
</evidence>
<feature type="transmembrane region" description="Helical" evidence="7">
    <location>
        <begin position="116"/>
        <end position="140"/>
    </location>
</feature>
<evidence type="ECO:0000256" key="2">
    <source>
        <dbReference type="ARBA" id="ARBA00008193"/>
    </source>
</evidence>
<gene>
    <name evidence="9" type="ORF">IDJ77_07500</name>
</gene>
<keyword evidence="6 7" id="KW-0472">Membrane</keyword>
<keyword evidence="10" id="KW-1185">Reference proteome</keyword>
<dbReference type="InterPro" id="IPR005115">
    <property type="entry name" value="Gly_transporter"/>
</dbReference>
<organism evidence="9 10">
    <name type="scientific">Mucilaginibacter pankratovii</name>
    <dbReference type="NCBI Taxonomy" id="2772110"/>
    <lineage>
        <taxon>Bacteria</taxon>
        <taxon>Pseudomonadati</taxon>
        <taxon>Bacteroidota</taxon>
        <taxon>Sphingobacteriia</taxon>
        <taxon>Sphingobacteriales</taxon>
        <taxon>Sphingobacteriaceae</taxon>
        <taxon>Mucilaginibacter</taxon>
    </lineage>
</organism>
<evidence type="ECO:0000256" key="5">
    <source>
        <dbReference type="ARBA" id="ARBA00022989"/>
    </source>
</evidence>
<feature type="transmembrane region" description="Helical" evidence="7">
    <location>
        <begin position="152"/>
        <end position="172"/>
    </location>
</feature>
<comment type="subcellular location">
    <subcellularLocation>
        <location evidence="1">Cell membrane</location>
        <topology evidence="1">Multi-pass membrane protein</topology>
    </subcellularLocation>
</comment>
<dbReference type="Pfam" id="PF03458">
    <property type="entry name" value="Gly_transporter"/>
    <property type="match status" value="2"/>
</dbReference>
<keyword evidence="4 7" id="KW-0812">Transmembrane</keyword>
<protein>
    <submittedName>
        <fullName evidence="9">Trimeric intracellular cation channel family protein</fullName>
    </submittedName>
</protein>
<evidence type="ECO:0000256" key="4">
    <source>
        <dbReference type="ARBA" id="ARBA00022692"/>
    </source>
</evidence>
<comment type="similarity">
    <text evidence="2">Belongs to the UPF0126 family.</text>
</comment>
<name>A0ABR7WMW7_9SPHI</name>
<reference evidence="9 10" key="1">
    <citation type="submission" date="2020-09" db="EMBL/GenBank/DDBJ databases">
        <title>Novel species of Mucilaginibacter isolated from a glacier on the Tibetan Plateau.</title>
        <authorList>
            <person name="Liu Q."/>
            <person name="Xin Y.-H."/>
        </authorList>
    </citation>
    <scope>NUCLEOTIDE SEQUENCE [LARGE SCALE GENOMIC DNA]</scope>
    <source>
        <strain evidence="9 10">ZT4R22</strain>
    </source>
</reference>
<evidence type="ECO:0000256" key="3">
    <source>
        <dbReference type="ARBA" id="ARBA00022475"/>
    </source>
</evidence>
<dbReference type="PANTHER" id="PTHR30506:SF3">
    <property type="entry name" value="UPF0126 INNER MEMBRANE PROTEIN YADS-RELATED"/>
    <property type="match status" value="1"/>
</dbReference>
<feature type="domain" description="Glycine transporter" evidence="8">
    <location>
        <begin position="9"/>
        <end position="81"/>
    </location>
</feature>
<keyword evidence="5 7" id="KW-1133">Transmembrane helix</keyword>
<evidence type="ECO:0000256" key="7">
    <source>
        <dbReference type="SAM" id="Phobius"/>
    </source>
</evidence>
<evidence type="ECO:0000259" key="8">
    <source>
        <dbReference type="Pfam" id="PF03458"/>
    </source>
</evidence>
<evidence type="ECO:0000256" key="6">
    <source>
        <dbReference type="ARBA" id="ARBA00023136"/>
    </source>
</evidence>
<dbReference type="Proteomes" id="UP000606600">
    <property type="component" value="Unassembled WGS sequence"/>
</dbReference>
<accession>A0ABR7WMW7</accession>
<dbReference type="RefSeq" id="WP_191188319.1">
    <property type="nucleotide sequence ID" value="NZ_JACWMY010000003.1"/>
</dbReference>
<comment type="caution">
    <text evidence="9">The sequence shown here is derived from an EMBL/GenBank/DDBJ whole genome shotgun (WGS) entry which is preliminary data.</text>
</comment>
<feature type="domain" description="Glycine transporter" evidence="8">
    <location>
        <begin position="95"/>
        <end position="167"/>
    </location>
</feature>
<feature type="transmembrane region" description="Helical" evidence="7">
    <location>
        <begin position="6"/>
        <end position="26"/>
    </location>
</feature>
<evidence type="ECO:0000313" key="9">
    <source>
        <dbReference type="EMBL" id="MBD1363650.1"/>
    </source>
</evidence>